<evidence type="ECO:0000256" key="18">
    <source>
        <dbReference type="ARBA" id="ARBA00022989"/>
    </source>
</evidence>
<feature type="domain" description="BZIP" evidence="31">
    <location>
        <begin position="61"/>
        <end position="124"/>
    </location>
</feature>
<dbReference type="SUPFAM" id="SSF57959">
    <property type="entry name" value="Leucine zipper domain"/>
    <property type="match status" value="1"/>
</dbReference>
<keyword evidence="23" id="KW-0472">Membrane</keyword>
<evidence type="ECO:0000256" key="11">
    <source>
        <dbReference type="ARBA" id="ARBA00022685"/>
    </source>
</evidence>
<keyword evidence="21" id="KW-0346">Stress response</keyword>
<keyword evidence="19" id="KW-0007">Acetylation</keyword>
<feature type="region of interest" description="Disordered" evidence="30">
    <location>
        <begin position="32"/>
        <end position="67"/>
    </location>
</feature>
<evidence type="ECO:0000256" key="22">
    <source>
        <dbReference type="ARBA" id="ARBA00023125"/>
    </source>
</evidence>
<dbReference type="GO" id="GO:0006915">
    <property type="term" value="P:apoptotic process"/>
    <property type="evidence" value="ECO:0007669"/>
    <property type="project" value="UniProtKB-KW"/>
</dbReference>
<keyword evidence="12" id="KW-0812">Transmembrane</keyword>
<evidence type="ECO:0000256" key="1">
    <source>
        <dbReference type="ARBA" id="ARBA00004123"/>
    </source>
</evidence>
<keyword evidence="15" id="KW-0256">Endoplasmic reticulum</keyword>
<evidence type="ECO:0000256" key="12">
    <source>
        <dbReference type="ARBA" id="ARBA00022692"/>
    </source>
</evidence>
<evidence type="ECO:0000256" key="21">
    <source>
        <dbReference type="ARBA" id="ARBA00023016"/>
    </source>
</evidence>
<evidence type="ECO:0000256" key="27">
    <source>
        <dbReference type="ARBA" id="ARBA00023242"/>
    </source>
</evidence>
<dbReference type="InterPro" id="IPR052470">
    <property type="entry name" value="ER_Stress-Reg_TF"/>
</dbReference>
<dbReference type="AlphaFoldDB" id="A0AAD1SD12"/>
<evidence type="ECO:0000256" key="10">
    <source>
        <dbReference type="ARBA" id="ARBA00022657"/>
    </source>
</evidence>
<evidence type="ECO:0000256" key="30">
    <source>
        <dbReference type="SAM" id="MobiDB-lite"/>
    </source>
</evidence>
<dbReference type="Pfam" id="PF00170">
    <property type="entry name" value="bZIP_1"/>
    <property type="match status" value="1"/>
</dbReference>
<keyword evidence="17" id="KW-0735">Signal-anchor</keyword>
<dbReference type="PANTHER" id="PTHR46542:SF1">
    <property type="entry name" value="X-BOX BINDING PROTEIN 1"/>
    <property type="match status" value="1"/>
</dbReference>
<gene>
    <name evidence="32" type="ORF">PECUL_23A030863</name>
</gene>
<keyword evidence="24" id="KW-0010">Activator</keyword>
<evidence type="ECO:0000256" key="23">
    <source>
        <dbReference type="ARBA" id="ARBA00023136"/>
    </source>
</evidence>
<dbReference type="GO" id="GO:0000981">
    <property type="term" value="F:DNA-binding transcription factor activity, RNA polymerase II-specific"/>
    <property type="evidence" value="ECO:0007669"/>
    <property type="project" value="TreeGrafter"/>
</dbReference>
<evidence type="ECO:0000256" key="16">
    <source>
        <dbReference type="ARBA" id="ARBA00022843"/>
    </source>
</evidence>
<keyword evidence="13" id="KW-0053">Apoptosis</keyword>
<dbReference type="EMBL" id="OW240916">
    <property type="protein sequence ID" value="CAH2296009.1"/>
    <property type="molecule type" value="Genomic_DNA"/>
</dbReference>
<evidence type="ECO:0000256" key="7">
    <source>
        <dbReference type="ARBA" id="ARBA00022490"/>
    </source>
</evidence>
<proteinExistence type="inferred from homology"/>
<keyword evidence="29" id="KW-0175">Coiled coil</keyword>
<keyword evidence="27" id="KW-0539">Nucleus</keyword>
<keyword evidence="11" id="KW-0165">Cleavage on pair of basic residues</keyword>
<comment type="similarity">
    <text evidence="5">Belongs to the bZIP family.</text>
</comment>
<evidence type="ECO:0000256" key="2">
    <source>
        <dbReference type="ARBA" id="ARBA00004406"/>
    </source>
</evidence>
<dbReference type="GO" id="GO:0043066">
    <property type="term" value="P:negative regulation of apoptotic process"/>
    <property type="evidence" value="ECO:0007669"/>
    <property type="project" value="UniProtKB-ARBA"/>
</dbReference>
<dbReference type="InterPro" id="IPR059024">
    <property type="entry name" value="SYNRG_C"/>
</dbReference>
<dbReference type="GO" id="GO:0030968">
    <property type="term" value="P:endoplasmic reticulum unfolded protein response"/>
    <property type="evidence" value="ECO:0007669"/>
    <property type="project" value="UniProtKB-ARBA"/>
</dbReference>
<evidence type="ECO:0000256" key="25">
    <source>
        <dbReference type="ARBA" id="ARBA00023163"/>
    </source>
</evidence>
<dbReference type="InterPro" id="IPR004827">
    <property type="entry name" value="bZIP"/>
</dbReference>
<dbReference type="GO" id="GO:0005634">
    <property type="term" value="C:nucleus"/>
    <property type="evidence" value="ECO:0007669"/>
    <property type="project" value="UniProtKB-SubCell"/>
</dbReference>
<dbReference type="InterPro" id="IPR046347">
    <property type="entry name" value="bZIP_sf"/>
</dbReference>
<keyword evidence="9" id="KW-0597">Phosphoprotein</keyword>
<evidence type="ECO:0000256" key="3">
    <source>
        <dbReference type="ARBA" id="ARBA00004496"/>
    </source>
</evidence>
<evidence type="ECO:0000256" key="28">
    <source>
        <dbReference type="ARBA" id="ARBA00040165"/>
    </source>
</evidence>
<evidence type="ECO:0000256" key="5">
    <source>
        <dbReference type="ARBA" id="ARBA00007163"/>
    </source>
</evidence>
<keyword evidence="6" id="KW-0217">Developmental protein</keyword>
<keyword evidence="26" id="KW-0834">Unfolded protein response</keyword>
<dbReference type="GO" id="GO:0030154">
    <property type="term" value="P:cell differentiation"/>
    <property type="evidence" value="ECO:0007669"/>
    <property type="project" value="UniProtKB-KW"/>
</dbReference>
<dbReference type="GO" id="GO:0007517">
    <property type="term" value="P:muscle organ development"/>
    <property type="evidence" value="ECO:0007669"/>
    <property type="project" value="UniProtKB-KW"/>
</dbReference>
<accession>A0AAD1SD12</accession>
<dbReference type="GO" id="GO:0000977">
    <property type="term" value="F:RNA polymerase II transcription regulatory region sequence-specific DNA binding"/>
    <property type="evidence" value="ECO:0007669"/>
    <property type="project" value="TreeGrafter"/>
</dbReference>
<feature type="region of interest" description="Disordered" evidence="30">
    <location>
        <begin position="211"/>
        <end position="236"/>
    </location>
</feature>
<evidence type="ECO:0000256" key="9">
    <source>
        <dbReference type="ARBA" id="ARBA00022553"/>
    </source>
</evidence>
<dbReference type="Gene3D" id="1.20.5.170">
    <property type="match status" value="1"/>
</dbReference>
<dbReference type="PANTHER" id="PTHR46542">
    <property type="entry name" value="X-BOX BINDING PROTEIN 1"/>
    <property type="match status" value="1"/>
</dbReference>
<sequence length="577" mass="63693">MVVMGAPKVIFIPGSQSEQGECNPAALGAMMLPIHSPSSPESAAGDHPPRKRQRLTHLSPEEKALRRKLKNRVAAQTARDRKKARMGELEQQVLDLEIENEKLLIENKLLREKSHGLVAENQELRQRLGLGALEVKQEKEELEVITQSRQDEVRPETGSAESAALRLRAPLQQEQAQIPNSSDSESDMLLGILESLDSELLLTSDAAMSWSPQEEVEGAESNSIPTSPSSPVGTPSAKLEAINELIRFDHVYTKPLGSEQDSELGNETCIVKMEEASFSPSHVDPTYVKQEPQEDDPVPVPGMQSLLSCPQDNLEQPVKILDTESDSGYEGCASPLSELSSPLNSDQVWEDSFTSELFPQLLTPASLCQRHGTNGKASELTYTNRNVSWRLSTASPGQNVIQKTNDILCNISHPSVCSEVLLSSRGTDYISEVLEVYRISRRIEGGMRNLHLYNETLRLILRDIDLSWNNLQAFVSLCPWVLQRLPSFLSLDCEIEGPVSDSAHCSKTCCGVCLLADKQHGAEFTDGMLMHGENLYHPSCANFWINCVDLNLPVLSCQKNCSFCTTVHEGNQAGENI</sequence>
<evidence type="ECO:0000256" key="29">
    <source>
        <dbReference type="SAM" id="Coils"/>
    </source>
</evidence>
<evidence type="ECO:0000256" key="17">
    <source>
        <dbReference type="ARBA" id="ARBA00022968"/>
    </source>
</evidence>
<dbReference type="SMART" id="SM00338">
    <property type="entry name" value="BRLZ"/>
    <property type="match status" value="1"/>
</dbReference>
<keyword evidence="8" id="KW-0517">Myogenesis</keyword>
<comment type="subcellular location">
    <subcellularLocation>
        <location evidence="3">Cytoplasm</location>
    </subcellularLocation>
    <subcellularLocation>
        <location evidence="2">Endoplasmic reticulum membrane</location>
        <topology evidence="2">Peripheral membrane protein</topology>
    </subcellularLocation>
    <subcellularLocation>
        <location evidence="4">Endoplasmic reticulum membrane</location>
        <topology evidence="4">Single-pass type II membrane protein</topology>
    </subcellularLocation>
    <subcellularLocation>
        <location evidence="1">Nucleus</location>
    </subcellularLocation>
</comment>
<dbReference type="CDD" id="cd14691">
    <property type="entry name" value="bZIP_XBP1"/>
    <property type="match status" value="1"/>
</dbReference>
<evidence type="ECO:0000256" key="19">
    <source>
        <dbReference type="ARBA" id="ARBA00022990"/>
    </source>
</evidence>
<evidence type="ECO:0000256" key="24">
    <source>
        <dbReference type="ARBA" id="ARBA00023159"/>
    </source>
</evidence>
<keyword evidence="7" id="KW-0963">Cytoplasm</keyword>
<evidence type="ECO:0000313" key="33">
    <source>
        <dbReference type="Proteomes" id="UP001295444"/>
    </source>
</evidence>
<keyword evidence="20" id="KW-0805">Transcription regulation</keyword>
<evidence type="ECO:0000256" key="14">
    <source>
        <dbReference type="ARBA" id="ARBA00022782"/>
    </source>
</evidence>
<dbReference type="GO" id="GO:0005789">
    <property type="term" value="C:endoplasmic reticulum membrane"/>
    <property type="evidence" value="ECO:0007669"/>
    <property type="project" value="UniProtKB-SubCell"/>
</dbReference>
<dbReference type="FunFam" id="1.20.5.170:FF:000049">
    <property type="entry name" value="X-box binding protein 1"/>
    <property type="match status" value="1"/>
</dbReference>
<keyword evidence="10" id="KW-0037">Angiogenesis</keyword>
<keyword evidence="14" id="KW-0221">Differentiation</keyword>
<evidence type="ECO:0000256" key="8">
    <source>
        <dbReference type="ARBA" id="ARBA00022541"/>
    </source>
</evidence>
<evidence type="ECO:0000313" key="32">
    <source>
        <dbReference type="EMBL" id="CAH2296009.1"/>
    </source>
</evidence>
<evidence type="ECO:0000256" key="26">
    <source>
        <dbReference type="ARBA" id="ARBA00023230"/>
    </source>
</evidence>
<dbReference type="Proteomes" id="UP001295444">
    <property type="component" value="Chromosome 05"/>
</dbReference>
<evidence type="ECO:0000259" key="31">
    <source>
        <dbReference type="PROSITE" id="PS50217"/>
    </source>
</evidence>
<dbReference type="GO" id="GO:0001525">
    <property type="term" value="P:angiogenesis"/>
    <property type="evidence" value="ECO:0007669"/>
    <property type="project" value="UniProtKB-KW"/>
</dbReference>
<keyword evidence="22" id="KW-0238">DNA-binding</keyword>
<evidence type="ECO:0000256" key="13">
    <source>
        <dbReference type="ARBA" id="ARBA00022703"/>
    </source>
</evidence>
<protein>
    <recommendedName>
        <fullName evidence="28">X-box-binding protein 1</fullName>
    </recommendedName>
</protein>
<evidence type="ECO:0000256" key="6">
    <source>
        <dbReference type="ARBA" id="ARBA00022473"/>
    </source>
</evidence>
<evidence type="ECO:0000256" key="4">
    <source>
        <dbReference type="ARBA" id="ARBA00004648"/>
    </source>
</evidence>
<name>A0AAD1SD12_PELCU</name>
<keyword evidence="18" id="KW-1133">Transmembrane helix</keyword>
<dbReference type="Pfam" id="PF25999">
    <property type="entry name" value="SYNRG_C"/>
    <property type="match status" value="1"/>
</dbReference>
<feature type="compositionally biased region" description="Low complexity" evidence="30">
    <location>
        <begin position="223"/>
        <end position="236"/>
    </location>
</feature>
<evidence type="ECO:0000256" key="20">
    <source>
        <dbReference type="ARBA" id="ARBA00023015"/>
    </source>
</evidence>
<dbReference type="PROSITE" id="PS50217">
    <property type="entry name" value="BZIP"/>
    <property type="match status" value="1"/>
</dbReference>
<dbReference type="PROSITE" id="PS00036">
    <property type="entry name" value="BZIP_BASIC"/>
    <property type="match status" value="1"/>
</dbReference>
<keyword evidence="33" id="KW-1185">Reference proteome</keyword>
<keyword evidence="16" id="KW-0832">Ubl conjugation</keyword>
<keyword evidence="25" id="KW-0804">Transcription</keyword>
<reference evidence="32" key="1">
    <citation type="submission" date="2022-03" db="EMBL/GenBank/DDBJ databases">
        <authorList>
            <person name="Alioto T."/>
            <person name="Alioto T."/>
            <person name="Gomez Garrido J."/>
        </authorList>
    </citation>
    <scope>NUCLEOTIDE SEQUENCE</scope>
</reference>
<evidence type="ECO:0000256" key="15">
    <source>
        <dbReference type="ARBA" id="ARBA00022824"/>
    </source>
</evidence>
<organism evidence="32 33">
    <name type="scientific">Pelobates cultripes</name>
    <name type="common">Western spadefoot toad</name>
    <dbReference type="NCBI Taxonomy" id="61616"/>
    <lineage>
        <taxon>Eukaryota</taxon>
        <taxon>Metazoa</taxon>
        <taxon>Chordata</taxon>
        <taxon>Craniata</taxon>
        <taxon>Vertebrata</taxon>
        <taxon>Euteleostomi</taxon>
        <taxon>Amphibia</taxon>
        <taxon>Batrachia</taxon>
        <taxon>Anura</taxon>
        <taxon>Pelobatoidea</taxon>
        <taxon>Pelobatidae</taxon>
        <taxon>Pelobates</taxon>
    </lineage>
</organism>
<feature type="coiled-coil region" evidence="29">
    <location>
        <begin position="72"/>
        <end position="127"/>
    </location>
</feature>